<dbReference type="OrthoDB" id="89915at2"/>
<evidence type="ECO:0000313" key="1">
    <source>
        <dbReference type="EMBL" id="EEU33185.1"/>
    </source>
</evidence>
<organism evidence="1 2">
    <name type="scientific">Fusobacterium vincentii 3_1_36A2</name>
    <dbReference type="NCBI Taxonomy" id="469604"/>
    <lineage>
        <taxon>Bacteria</taxon>
        <taxon>Fusobacteriati</taxon>
        <taxon>Fusobacteriota</taxon>
        <taxon>Fusobacteriia</taxon>
        <taxon>Fusobacteriales</taxon>
        <taxon>Fusobacteriaceae</taxon>
        <taxon>Fusobacterium</taxon>
    </lineage>
</organism>
<dbReference type="KEGG" id="fnc:HMPREF0946_01258"/>
<dbReference type="EMBL" id="CP003700">
    <property type="protein sequence ID" value="EEU33185.1"/>
    <property type="molecule type" value="Genomic_DNA"/>
</dbReference>
<dbReference type="AlphaFoldDB" id="C7XQW2"/>
<evidence type="ECO:0000313" key="2">
    <source>
        <dbReference type="Proteomes" id="UP000016231"/>
    </source>
</evidence>
<protein>
    <submittedName>
        <fullName evidence="1">Uncharacterized protein</fullName>
    </submittedName>
</protein>
<dbReference type="STRING" id="469604.HMPREF0946_01258"/>
<sequence length="132" mass="15506">MKKFFLSIFLLFSILTYSKGHIEEITAPKPIRSNKEKTVFITGFPTDFETAISYILENDYDWNVAIINNNGTDSFSIEYRSLYYRDFKGYEGIVQFTDLRTGKKIAYYEFSSEKFDNIIINILDYMNYISGN</sequence>
<dbReference type="RefSeq" id="WP_008799989.1">
    <property type="nucleotide sequence ID" value="NC_022196.1"/>
</dbReference>
<dbReference type="HOGENOM" id="CLU_145962_0_0_0"/>
<reference evidence="1 2" key="1">
    <citation type="submission" date="2013-08" db="EMBL/GenBank/DDBJ databases">
        <title>The Genome Sequence of Fusobacterium sp. 3_1_36A2.</title>
        <authorList>
            <consortium name="The Broad Institute Genome Sequencing Platform"/>
            <person name="Earl A."/>
            <person name="Ward D."/>
            <person name="Feldgarden M."/>
            <person name="Gevers D."/>
            <person name="Strauss J."/>
            <person name="White A."/>
            <person name="Allen-Vercoe E."/>
            <person name="Walker B."/>
            <person name="Young S.K."/>
            <person name="Zeng Q."/>
            <person name="Gargeya S."/>
            <person name="Fitzgerald M."/>
            <person name="Haas B."/>
            <person name="Abouelleil A."/>
            <person name="Alvarado L."/>
            <person name="Arachchi H.M."/>
            <person name="Berlin A.M."/>
            <person name="Chapman S.B."/>
            <person name="Goldberg J."/>
            <person name="Griggs A."/>
            <person name="Gujja S."/>
            <person name="Hansen M."/>
            <person name="Howarth C."/>
            <person name="Imamovic A."/>
            <person name="Larimer J."/>
            <person name="McCowen C."/>
            <person name="Montmayeur A."/>
            <person name="Murphy C."/>
            <person name="Neiman D."/>
            <person name="Pearson M."/>
            <person name="Priest M."/>
            <person name="Roberts A."/>
            <person name="Saif S."/>
            <person name="Shea T."/>
            <person name="Sisk P."/>
            <person name="Sykes S."/>
            <person name="Wortman J."/>
            <person name="Nusbaum C."/>
            <person name="Birren B."/>
        </authorList>
    </citation>
    <scope>NUCLEOTIDE SEQUENCE [LARGE SCALE GENOMIC DNA]</scope>
    <source>
        <strain evidence="1 2">3_1_36A2</strain>
    </source>
</reference>
<gene>
    <name evidence="1" type="ORF">HMPREF0946_01258</name>
</gene>
<name>C7XQW2_FUSVC</name>
<accession>C7XQW2</accession>
<proteinExistence type="predicted"/>
<dbReference type="Proteomes" id="UP000016231">
    <property type="component" value="Chromosome"/>
</dbReference>